<feature type="region of interest" description="Disordered" evidence="1">
    <location>
        <begin position="65"/>
        <end position="92"/>
    </location>
</feature>
<dbReference type="RefSeq" id="XP_036362700.1">
    <property type="nucleotide sequence ID" value="XM_036506807.1"/>
</dbReference>
<evidence type="ECO:0000313" key="3">
    <source>
        <dbReference type="RefSeq" id="XP_036362700.1"/>
    </source>
</evidence>
<sequence length="117" mass="13251">MGSCASKAPTDKVILPKPNSCQCHLMESPDKETDSMISIQQDKTCLNCYRMHRLDFKCGSYRRIKSSDTSSVSQGTQTDIPPPNRKSRHRKIEGKPYIQLYLSNIMLKCIGVKTKVQ</sequence>
<protein>
    <submittedName>
        <fullName evidence="3">Uncharacterized protein LOC118765165</fullName>
    </submittedName>
</protein>
<evidence type="ECO:0000256" key="1">
    <source>
        <dbReference type="SAM" id="MobiDB-lite"/>
    </source>
</evidence>
<dbReference type="KEGG" id="osn:118765165"/>
<organism evidence="2 3">
    <name type="scientific">Octopus sinensis</name>
    <name type="common">East Asian common octopus</name>
    <dbReference type="NCBI Taxonomy" id="2607531"/>
    <lineage>
        <taxon>Eukaryota</taxon>
        <taxon>Metazoa</taxon>
        <taxon>Spiralia</taxon>
        <taxon>Lophotrochozoa</taxon>
        <taxon>Mollusca</taxon>
        <taxon>Cephalopoda</taxon>
        <taxon>Coleoidea</taxon>
        <taxon>Octopodiformes</taxon>
        <taxon>Octopoda</taxon>
        <taxon>Incirrata</taxon>
        <taxon>Octopodidae</taxon>
        <taxon>Octopus</taxon>
    </lineage>
</organism>
<name>A0A7E6F5W2_9MOLL</name>
<dbReference type="Proteomes" id="UP000515154">
    <property type="component" value="Linkage group LG1"/>
</dbReference>
<evidence type="ECO:0000313" key="2">
    <source>
        <dbReference type="Proteomes" id="UP000515154"/>
    </source>
</evidence>
<reference evidence="3" key="1">
    <citation type="submission" date="2025-08" db="UniProtKB">
        <authorList>
            <consortium name="RefSeq"/>
        </authorList>
    </citation>
    <scope>IDENTIFICATION</scope>
</reference>
<proteinExistence type="predicted"/>
<gene>
    <name evidence="3" type="primary">LOC118765165</name>
</gene>
<dbReference type="AlphaFoldDB" id="A0A7E6F5W2"/>
<keyword evidence="2" id="KW-1185">Reference proteome</keyword>
<feature type="compositionally biased region" description="Polar residues" evidence="1">
    <location>
        <begin position="67"/>
        <end position="79"/>
    </location>
</feature>
<accession>A0A7E6F5W2</accession>